<feature type="transmembrane region" description="Helical" evidence="1">
    <location>
        <begin position="98"/>
        <end position="115"/>
    </location>
</feature>
<protein>
    <recommendedName>
        <fullName evidence="4">GDT1 family protein</fullName>
    </recommendedName>
</protein>
<proteinExistence type="predicted"/>
<feature type="transmembrane region" description="Helical" evidence="1">
    <location>
        <begin position="67"/>
        <end position="86"/>
    </location>
</feature>
<evidence type="ECO:0000313" key="3">
    <source>
        <dbReference type="Proteomes" id="UP000634139"/>
    </source>
</evidence>
<keyword evidence="1" id="KW-1133">Transmembrane helix</keyword>
<keyword evidence="3" id="KW-1185">Reference proteome</keyword>
<dbReference type="Proteomes" id="UP000634139">
    <property type="component" value="Unassembled WGS sequence"/>
</dbReference>
<comment type="caution">
    <text evidence="2">The sequence shown here is derived from an EMBL/GenBank/DDBJ whole genome shotgun (WGS) entry which is preliminary data.</text>
</comment>
<dbReference type="RefSeq" id="WP_189538606.1">
    <property type="nucleotide sequence ID" value="NZ_BMZD01000001.1"/>
</dbReference>
<dbReference type="AlphaFoldDB" id="A0A918VBJ7"/>
<feature type="transmembrane region" description="Helical" evidence="1">
    <location>
        <begin position="122"/>
        <end position="150"/>
    </location>
</feature>
<reference evidence="2" key="2">
    <citation type="submission" date="2020-09" db="EMBL/GenBank/DDBJ databases">
        <authorList>
            <person name="Sun Q."/>
            <person name="Kim S."/>
        </authorList>
    </citation>
    <scope>NUCLEOTIDE SEQUENCE</scope>
    <source>
        <strain evidence="2">KCTC 32422</strain>
    </source>
</reference>
<evidence type="ECO:0000313" key="2">
    <source>
        <dbReference type="EMBL" id="GGZ87315.1"/>
    </source>
</evidence>
<dbReference type="EMBL" id="BMZD01000001">
    <property type="protein sequence ID" value="GGZ87315.1"/>
    <property type="molecule type" value="Genomic_DNA"/>
</dbReference>
<organism evidence="2 3">
    <name type="scientific">Novosphingobium arvoryzae</name>
    <dbReference type="NCBI Taxonomy" id="1256514"/>
    <lineage>
        <taxon>Bacteria</taxon>
        <taxon>Pseudomonadati</taxon>
        <taxon>Pseudomonadota</taxon>
        <taxon>Alphaproteobacteria</taxon>
        <taxon>Sphingomonadales</taxon>
        <taxon>Sphingomonadaceae</taxon>
        <taxon>Novosphingobium</taxon>
    </lineage>
</organism>
<accession>A0A918VBJ7</accession>
<keyword evidence="1" id="KW-0472">Membrane</keyword>
<evidence type="ECO:0000256" key="1">
    <source>
        <dbReference type="SAM" id="Phobius"/>
    </source>
</evidence>
<reference evidence="2" key="1">
    <citation type="journal article" date="2014" name="Int. J. Syst. Evol. Microbiol.">
        <title>Complete genome sequence of Corynebacterium casei LMG S-19264T (=DSM 44701T), isolated from a smear-ripened cheese.</title>
        <authorList>
            <consortium name="US DOE Joint Genome Institute (JGI-PGF)"/>
            <person name="Walter F."/>
            <person name="Albersmeier A."/>
            <person name="Kalinowski J."/>
            <person name="Ruckert C."/>
        </authorList>
    </citation>
    <scope>NUCLEOTIDE SEQUENCE</scope>
    <source>
        <strain evidence="2">KCTC 32422</strain>
    </source>
</reference>
<feature type="transmembrane region" description="Helical" evidence="1">
    <location>
        <begin position="36"/>
        <end position="60"/>
    </location>
</feature>
<sequence length="185" mass="18208">MSGFLFAFIALLVTGIGARDQLLVAALSHRRGQRPAVLLVGAASAALTAGIAAGGAALVIPMLNGNARLFLAALALGLAGAEMLIARASPTPREPTDSLGAFALVLFVQQLTDAARFMLFGIAVATGAILPAALGGAAGGAGVIAAGWIAAGALAQRSVVPLRRGLGAVVLVVAAVLALRATGRI</sequence>
<feature type="transmembrane region" description="Helical" evidence="1">
    <location>
        <begin position="162"/>
        <end position="179"/>
    </location>
</feature>
<name>A0A918VBJ7_9SPHN</name>
<keyword evidence="1" id="KW-0812">Transmembrane</keyword>
<gene>
    <name evidence="2" type="ORF">GCM10011617_02500</name>
</gene>
<evidence type="ECO:0008006" key="4">
    <source>
        <dbReference type="Google" id="ProtNLM"/>
    </source>
</evidence>